<proteinExistence type="predicted"/>
<dbReference type="Proteomes" id="UP000265631">
    <property type="component" value="Unassembled WGS sequence"/>
</dbReference>
<dbReference type="SUPFAM" id="SSF54427">
    <property type="entry name" value="NTF2-like"/>
    <property type="match status" value="1"/>
</dbReference>
<comment type="caution">
    <text evidence="1">The sequence shown here is derived from an EMBL/GenBank/DDBJ whole genome shotgun (WGS) entry which is preliminary data.</text>
</comment>
<dbReference type="AlphaFoldDB" id="A0A395MST7"/>
<dbReference type="InterPro" id="IPR032710">
    <property type="entry name" value="NTF2-like_dom_sf"/>
</dbReference>
<name>A0A395MST7_9HYPO</name>
<accession>A0A395MST7</accession>
<sequence>MSSLRSSIEQTAKAFFSAYVECGQQNDPALVSRDLDESCKRFYRPISLCEFLGVPPDQSLDNKSVEAGFANSLTQATFKTCEVENLTIDVEARRAAAMTKSDMLFKDGETIVMEHAWILDFSEDGGKVVRVVEFCDQLATRKMVGKVYPGRFGSDA</sequence>
<evidence type="ECO:0000313" key="1">
    <source>
        <dbReference type="EMBL" id="RFN50229.1"/>
    </source>
</evidence>
<organism evidence="1 2">
    <name type="scientific">Fusarium flagelliforme</name>
    <dbReference type="NCBI Taxonomy" id="2675880"/>
    <lineage>
        <taxon>Eukaryota</taxon>
        <taxon>Fungi</taxon>
        <taxon>Dikarya</taxon>
        <taxon>Ascomycota</taxon>
        <taxon>Pezizomycotina</taxon>
        <taxon>Sordariomycetes</taxon>
        <taxon>Hypocreomycetidae</taxon>
        <taxon>Hypocreales</taxon>
        <taxon>Nectriaceae</taxon>
        <taxon>Fusarium</taxon>
        <taxon>Fusarium incarnatum-equiseti species complex</taxon>
    </lineage>
</organism>
<dbReference type="OrthoDB" id="3758478at2759"/>
<keyword evidence="2" id="KW-1185">Reference proteome</keyword>
<dbReference type="EMBL" id="PXXK01000142">
    <property type="protein sequence ID" value="RFN50229.1"/>
    <property type="molecule type" value="Genomic_DNA"/>
</dbReference>
<dbReference type="Gene3D" id="3.10.450.50">
    <property type="match status" value="1"/>
</dbReference>
<gene>
    <name evidence="1" type="ORF">FIE12Z_5408</name>
</gene>
<evidence type="ECO:0008006" key="3">
    <source>
        <dbReference type="Google" id="ProtNLM"/>
    </source>
</evidence>
<reference evidence="1 2" key="1">
    <citation type="journal article" date="2018" name="PLoS Pathog.">
        <title>Evolution of structural diversity of trichothecenes, a family of toxins produced by plant pathogenic and entomopathogenic fungi.</title>
        <authorList>
            <person name="Proctor R.H."/>
            <person name="McCormick S.P."/>
            <person name="Kim H.S."/>
            <person name="Cardoza R.E."/>
            <person name="Stanley A.M."/>
            <person name="Lindo L."/>
            <person name="Kelly A."/>
            <person name="Brown D.W."/>
            <person name="Lee T."/>
            <person name="Vaughan M.M."/>
            <person name="Alexander N.J."/>
            <person name="Busman M."/>
            <person name="Gutierrez S."/>
        </authorList>
    </citation>
    <scope>NUCLEOTIDE SEQUENCE [LARGE SCALE GENOMIC DNA]</scope>
    <source>
        <strain evidence="1 2">NRRL 13405</strain>
    </source>
</reference>
<protein>
    <recommendedName>
        <fullName evidence="3">SnoaL-like domain-containing protein</fullName>
    </recommendedName>
</protein>
<evidence type="ECO:0000313" key="2">
    <source>
        <dbReference type="Proteomes" id="UP000265631"/>
    </source>
</evidence>